<dbReference type="Proteomes" id="UP000236291">
    <property type="component" value="Unassembled WGS sequence"/>
</dbReference>
<name>A0A2K3KVR4_TRIPR</name>
<reference evidence="2 3" key="2">
    <citation type="journal article" date="2017" name="Front. Plant Sci.">
        <title>Gene Classification and Mining of Molecular Markers Useful in Red Clover (Trifolium pratense) Breeding.</title>
        <authorList>
            <person name="Istvanek J."/>
            <person name="Dluhosova J."/>
            <person name="Dluhos P."/>
            <person name="Patkova L."/>
            <person name="Nedelnik J."/>
            <person name="Repkova J."/>
        </authorList>
    </citation>
    <scope>NUCLEOTIDE SEQUENCE [LARGE SCALE GENOMIC DNA]</scope>
    <source>
        <strain evidence="3">cv. Tatra</strain>
        <tissue evidence="2">Young leaves</tissue>
    </source>
</reference>
<feature type="non-terminal residue" evidence="2">
    <location>
        <position position="188"/>
    </location>
</feature>
<evidence type="ECO:0000256" key="1">
    <source>
        <dbReference type="SAM" id="MobiDB-lite"/>
    </source>
</evidence>
<organism evidence="2 3">
    <name type="scientific">Trifolium pratense</name>
    <name type="common">Red clover</name>
    <dbReference type="NCBI Taxonomy" id="57577"/>
    <lineage>
        <taxon>Eukaryota</taxon>
        <taxon>Viridiplantae</taxon>
        <taxon>Streptophyta</taxon>
        <taxon>Embryophyta</taxon>
        <taxon>Tracheophyta</taxon>
        <taxon>Spermatophyta</taxon>
        <taxon>Magnoliopsida</taxon>
        <taxon>eudicotyledons</taxon>
        <taxon>Gunneridae</taxon>
        <taxon>Pentapetalae</taxon>
        <taxon>rosids</taxon>
        <taxon>fabids</taxon>
        <taxon>Fabales</taxon>
        <taxon>Fabaceae</taxon>
        <taxon>Papilionoideae</taxon>
        <taxon>50 kb inversion clade</taxon>
        <taxon>NPAAA clade</taxon>
        <taxon>Hologalegina</taxon>
        <taxon>IRL clade</taxon>
        <taxon>Trifolieae</taxon>
        <taxon>Trifolium</taxon>
    </lineage>
</organism>
<dbReference type="AlphaFoldDB" id="A0A2K3KVR4"/>
<feature type="region of interest" description="Disordered" evidence="1">
    <location>
        <begin position="73"/>
        <end position="107"/>
    </location>
</feature>
<comment type="caution">
    <text evidence="2">The sequence shown here is derived from an EMBL/GenBank/DDBJ whole genome shotgun (WGS) entry which is preliminary data.</text>
</comment>
<reference evidence="2 3" key="1">
    <citation type="journal article" date="2014" name="Am. J. Bot.">
        <title>Genome assembly and annotation for red clover (Trifolium pratense; Fabaceae).</title>
        <authorList>
            <person name="Istvanek J."/>
            <person name="Jaros M."/>
            <person name="Krenek A."/>
            <person name="Repkova J."/>
        </authorList>
    </citation>
    <scope>NUCLEOTIDE SEQUENCE [LARGE SCALE GENOMIC DNA]</scope>
    <source>
        <strain evidence="3">cv. Tatra</strain>
        <tissue evidence="2">Young leaves</tissue>
    </source>
</reference>
<evidence type="ECO:0000313" key="3">
    <source>
        <dbReference type="Proteomes" id="UP000236291"/>
    </source>
</evidence>
<feature type="compositionally biased region" description="Basic and acidic residues" evidence="1">
    <location>
        <begin position="89"/>
        <end position="100"/>
    </location>
</feature>
<sequence>MRLRCGRTRELRSHRNCGAMRLRWLPHQQYCGRNCGCGPQFKTVQPKRYVGCDVEKLEVGNFRTWPYKRPTYVTDDENSSDSEEDDGKSDENSSKNDHLTTNDANELNLDPCSIQTTMSNINDVEVDDRVSLGDFYSFGKEILKRKRFHGSDDMDFENKWEGIHFKNGAQTKRYHSIFTSREHLHEEQ</sequence>
<proteinExistence type="predicted"/>
<feature type="compositionally biased region" description="Acidic residues" evidence="1">
    <location>
        <begin position="74"/>
        <end position="88"/>
    </location>
</feature>
<dbReference type="EMBL" id="ASHM01112899">
    <property type="protein sequence ID" value="PNX70365.1"/>
    <property type="molecule type" value="Genomic_DNA"/>
</dbReference>
<evidence type="ECO:0000313" key="2">
    <source>
        <dbReference type="EMBL" id="PNX70365.1"/>
    </source>
</evidence>
<protein>
    <submittedName>
        <fullName evidence="2">DNA repair and recombination RAD54-like protein</fullName>
    </submittedName>
</protein>
<gene>
    <name evidence="2" type="ORF">L195_g057320</name>
</gene>
<accession>A0A2K3KVR4</accession>